<comment type="caution">
    <text evidence="2">The sequence shown here is derived from an EMBL/GenBank/DDBJ whole genome shotgun (WGS) entry which is preliminary data.</text>
</comment>
<keyword evidence="3" id="KW-1185">Reference proteome</keyword>
<evidence type="ECO:0008006" key="4">
    <source>
        <dbReference type="Google" id="ProtNLM"/>
    </source>
</evidence>
<gene>
    <name evidence="2" type="ORF">NXZ79_03190</name>
</gene>
<dbReference type="Proteomes" id="UP001525021">
    <property type="component" value="Unassembled WGS sequence"/>
</dbReference>
<name>A0ABT2DJH2_9BACI</name>
<keyword evidence="1" id="KW-0175">Coiled coil</keyword>
<evidence type="ECO:0000313" key="2">
    <source>
        <dbReference type="EMBL" id="MCS1395049.1"/>
    </source>
</evidence>
<reference evidence="2 3" key="1">
    <citation type="submission" date="2022-08" db="EMBL/GenBank/DDBJ databases">
        <title>Lysinibacillus sequencing.</title>
        <authorList>
            <person name="Dunlap C."/>
        </authorList>
    </citation>
    <scope>NUCLEOTIDE SEQUENCE [LARGE SCALE GENOMIC DNA]</scope>
    <source>
        <strain evidence="2 3">PB211</strain>
    </source>
</reference>
<dbReference type="EMBL" id="JANTOO010000005">
    <property type="protein sequence ID" value="MCS1395049.1"/>
    <property type="molecule type" value="Genomic_DNA"/>
</dbReference>
<evidence type="ECO:0000256" key="1">
    <source>
        <dbReference type="SAM" id="Coils"/>
    </source>
</evidence>
<organism evidence="2 3">
    <name type="scientific">Lysinibacillus pinottii</name>
    <dbReference type="NCBI Taxonomy" id="2973932"/>
    <lineage>
        <taxon>Bacteria</taxon>
        <taxon>Bacillati</taxon>
        <taxon>Bacillota</taxon>
        <taxon>Bacilli</taxon>
        <taxon>Bacillales</taxon>
        <taxon>Bacillaceae</taxon>
        <taxon>Lysinibacillus</taxon>
    </lineage>
</organism>
<sequence length="73" mass="8648">MFLQMNNLQETRASLIADKKDLQIQFNAGVITSAEVERIDRDIQRIDSEIKIYKCEYYMLSEKYTQALNGYFM</sequence>
<protein>
    <recommendedName>
        <fullName evidence="4">DUF2524 family protein</fullName>
    </recommendedName>
</protein>
<accession>A0ABT2DJH2</accession>
<proteinExistence type="predicted"/>
<dbReference type="RefSeq" id="WP_012296011.1">
    <property type="nucleotide sequence ID" value="NZ_JANTOO010000005.1"/>
</dbReference>
<feature type="coiled-coil region" evidence="1">
    <location>
        <begin position="5"/>
        <end position="56"/>
    </location>
</feature>
<evidence type="ECO:0000313" key="3">
    <source>
        <dbReference type="Proteomes" id="UP001525021"/>
    </source>
</evidence>